<dbReference type="Proteomes" id="UP001174909">
    <property type="component" value="Unassembled WGS sequence"/>
</dbReference>
<feature type="compositionally biased region" description="Low complexity" evidence="1">
    <location>
        <begin position="59"/>
        <end position="70"/>
    </location>
</feature>
<feature type="region of interest" description="Disordered" evidence="1">
    <location>
        <begin position="1"/>
        <end position="104"/>
    </location>
</feature>
<proteinExistence type="predicted"/>
<dbReference type="AlphaFoldDB" id="A0AA35RHA2"/>
<dbReference type="EMBL" id="CASHTH010001008">
    <property type="protein sequence ID" value="CAI8010097.1"/>
    <property type="molecule type" value="Genomic_DNA"/>
</dbReference>
<accession>A0AA35RHA2</accession>
<comment type="caution">
    <text evidence="2">The sequence shown here is derived from an EMBL/GenBank/DDBJ whole genome shotgun (WGS) entry which is preliminary data.</text>
</comment>
<evidence type="ECO:0000313" key="2">
    <source>
        <dbReference type="EMBL" id="CAI8010097.1"/>
    </source>
</evidence>
<protein>
    <submittedName>
        <fullName evidence="2">Uncharacterized protein</fullName>
    </submittedName>
</protein>
<name>A0AA35RHA2_GEOBA</name>
<feature type="compositionally biased region" description="Basic and acidic residues" evidence="1">
    <location>
        <begin position="76"/>
        <end position="87"/>
    </location>
</feature>
<reference evidence="2" key="1">
    <citation type="submission" date="2023-03" db="EMBL/GenBank/DDBJ databases">
        <authorList>
            <person name="Steffen K."/>
            <person name="Cardenas P."/>
        </authorList>
    </citation>
    <scope>NUCLEOTIDE SEQUENCE</scope>
</reference>
<gene>
    <name evidence="2" type="ORF">GBAR_LOCUS6684</name>
</gene>
<feature type="compositionally biased region" description="Polar residues" evidence="1">
    <location>
        <begin position="91"/>
        <end position="104"/>
    </location>
</feature>
<feature type="compositionally biased region" description="Polar residues" evidence="1">
    <location>
        <begin position="1"/>
        <end position="25"/>
    </location>
</feature>
<evidence type="ECO:0000313" key="3">
    <source>
        <dbReference type="Proteomes" id="UP001174909"/>
    </source>
</evidence>
<organism evidence="2 3">
    <name type="scientific">Geodia barretti</name>
    <name type="common">Barrett's horny sponge</name>
    <dbReference type="NCBI Taxonomy" id="519541"/>
    <lineage>
        <taxon>Eukaryota</taxon>
        <taxon>Metazoa</taxon>
        <taxon>Porifera</taxon>
        <taxon>Demospongiae</taxon>
        <taxon>Heteroscleromorpha</taxon>
        <taxon>Tetractinellida</taxon>
        <taxon>Astrophorina</taxon>
        <taxon>Geodiidae</taxon>
        <taxon>Geodia</taxon>
    </lineage>
</organism>
<evidence type="ECO:0000256" key="1">
    <source>
        <dbReference type="SAM" id="MobiDB-lite"/>
    </source>
</evidence>
<keyword evidence="3" id="KW-1185">Reference proteome</keyword>
<sequence length="126" mass="12940">MKSVSVGSSRPAVSNPLRTRVSSDMASVPSEEHSPTSSYNAYPGDAEHPPAYPGRDVEAGVGPSGAAAPHGGAGGEEQRSTNGELHRRLSMGSTASTESSVNENLEVASVTSSIEDRLTYATINPA</sequence>